<accession>A0ABR1PDI3</accession>
<organism evidence="2 3">
    <name type="scientific">Diaporthe eres</name>
    <name type="common">Phomopsis oblonga</name>
    <dbReference type="NCBI Taxonomy" id="83184"/>
    <lineage>
        <taxon>Eukaryota</taxon>
        <taxon>Fungi</taxon>
        <taxon>Dikarya</taxon>
        <taxon>Ascomycota</taxon>
        <taxon>Pezizomycotina</taxon>
        <taxon>Sordariomycetes</taxon>
        <taxon>Sordariomycetidae</taxon>
        <taxon>Diaporthales</taxon>
        <taxon>Diaporthaceae</taxon>
        <taxon>Diaporthe</taxon>
        <taxon>Diaporthe eres species complex</taxon>
    </lineage>
</organism>
<evidence type="ECO:0000259" key="1">
    <source>
        <dbReference type="PROSITE" id="PS50011"/>
    </source>
</evidence>
<keyword evidence="3" id="KW-1185">Reference proteome</keyword>
<dbReference type="InterPro" id="IPR056002">
    <property type="entry name" value="DUF7580"/>
</dbReference>
<dbReference type="InterPro" id="IPR038305">
    <property type="entry name" value="HeLo_sf"/>
</dbReference>
<proteinExistence type="predicted"/>
<name>A0ABR1PDI3_DIAER</name>
<dbReference type="InterPro" id="IPR000719">
    <property type="entry name" value="Prot_kinase_dom"/>
</dbReference>
<protein>
    <recommendedName>
        <fullName evidence="1">Protein kinase domain-containing protein</fullName>
    </recommendedName>
</protein>
<dbReference type="SUPFAM" id="SSF56112">
    <property type="entry name" value="Protein kinase-like (PK-like)"/>
    <property type="match status" value="1"/>
</dbReference>
<evidence type="ECO:0000313" key="2">
    <source>
        <dbReference type="EMBL" id="KAK7733820.1"/>
    </source>
</evidence>
<comment type="caution">
    <text evidence="2">The sequence shown here is derived from an EMBL/GenBank/DDBJ whole genome shotgun (WGS) entry which is preliminary data.</text>
</comment>
<reference evidence="2 3" key="1">
    <citation type="submission" date="2024-02" db="EMBL/GenBank/DDBJ databases">
        <title>De novo assembly and annotation of 12 fungi associated with fruit tree decline syndrome in Ontario, Canada.</title>
        <authorList>
            <person name="Sulman M."/>
            <person name="Ellouze W."/>
            <person name="Ilyukhin E."/>
        </authorList>
    </citation>
    <scope>NUCLEOTIDE SEQUENCE [LARGE SCALE GENOMIC DNA]</scope>
    <source>
        <strain evidence="2 3">M169</strain>
    </source>
</reference>
<dbReference type="EMBL" id="JAKNSF020000017">
    <property type="protein sequence ID" value="KAK7733820.1"/>
    <property type="molecule type" value="Genomic_DNA"/>
</dbReference>
<dbReference type="PROSITE" id="PS50011">
    <property type="entry name" value="PROTEIN_KINASE_DOM"/>
    <property type="match status" value="1"/>
</dbReference>
<dbReference type="Gene3D" id="1.20.120.1020">
    <property type="entry name" value="Prion-inhibition and propagation, HeLo domain"/>
    <property type="match status" value="1"/>
</dbReference>
<dbReference type="Gene3D" id="1.10.510.10">
    <property type="entry name" value="Transferase(Phosphotransferase) domain 1"/>
    <property type="match status" value="1"/>
</dbReference>
<feature type="domain" description="Protein kinase" evidence="1">
    <location>
        <begin position="207"/>
        <end position="492"/>
    </location>
</feature>
<dbReference type="PANTHER" id="PTHR37542">
    <property type="entry name" value="HELO DOMAIN-CONTAINING PROTEIN-RELATED"/>
    <property type="match status" value="1"/>
</dbReference>
<dbReference type="PANTHER" id="PTHR37542:SF3">
    <property type="entry name" value="PRION-INHIBITION AND PROPAGATION HELO DOMAIN-CONTAINING PROTEIN"/>
    <property type="match status" value="1"/>
</dbReference>
<dbReference type="Proteomes" id="UP001430848">
    <property type="component" value="Unassembled WGS sequence"/>
</dbReference>
<dbReference type="Pfam" id="PF24476">
    <property type="entry name" value="DUF7580"/>
    <property type="match status" value="1"/>
</dbReference>
<evidence type="ECO:0000313" key="3">
    <source>
        <dbReference type="Proteomes" id="UP001430848"/>
    </source>
</evidence>
<sequence>MDATARFVAILEDISIIVAKYKLSPAENMNSDGSASQVTTLSSRLPVLSWSRNSALSASIAKQGEFASNLQKRTSFRRRFTFASKPWGRPDREELKSKIAELCYWNDRLEGLLPRDVRLSLASQAAPCQMLIDENKEVLQHLIDVPEPLGEPVREHARLWKEHMAVSELSADNVADMNRLTATYRREITCLDTVIGVSHASSQLSLRKYTEKAGGGKLSAPSLAVVEWYSYPSSVETNGELRRASSRLAGLVRLTSMKGLPDTLRILKGMCFVESGNSLGLVSKLPDSAHPTKQPVSLFSLIQRKGEAASDLRPPPLEARIRLSQQLAGSLHSFGLARWFHKDFNCRNIVFFRSKLVPPSVMLESPYITGFSISRPDAPNEVSLNKDHEDLSVYLHPDLRTGDHSARPKYSRKYDVYSLGLVLLEIGLWRTLTPMISSDLSPAEFKSQATRRCQRDLAFFTGSGFRDIVMRCLTCADEDSDETASSLDNFYFSVVLELVRLSNTSGS</sequence>
<dbReference type="InterPro" id="IPR011009">
    <property type="entry name" value="Kinase-like_dom_sf"/>
</dbReference>
<gene>
    <name evidence="2" type="ORF">SLS63_004606</name>
</gene>